<feature type="region of interest" description="Disordered" evidence="1">
    <location>
        <begin position="1"/>
        <end position="41"/>
    </location>
</feature>
<reference evidence="2 3" key="1">
    <citation type="journal article" date="2014" name="Am. J. Bot.">
        <title>Genome assembly and annotation for red clover (Trifolium pratense; Fabaceae).</title>
        <authorList>
            <person name="Istvanek J."/>
            <person name="Jaros M."/>
            <person name="Krenek A."/>
            <person name="Repkova J."/>
        </authorList>
    </citation>
    <scope>NUCLEOTIDE SEQUENCE [LARGE SCALE GENOMIC DNA]</scope>
    <source>
        <strain evidence="3">cv. Tatra</strain>
        <tissue evidence="2">Young leaves</tissue>
    </source>
</reference>
<organism evidence="2 3">
    <name type="scientific">Trifolium pratense</name>
    <name type="common">Red clover</name>
    <dbReference type="NCBI Taxonomy" id="57577"/>
    <lineage>
        <taxon>Eukaryota</taxon>
        <taxon>Viridiplantae</taxon>
        <taxon>Streptophyta</taxon>
        <taxon>Embryophyta</taxon>
        <taxon>Tracheophyta</taxon>
        <taxon>Spermatophyta</taxon>
        <taxon>Magnoliopsida</taxon>
        <taxon>eudicotyledons</taxon>
        <taxon>Gunneridae</taxon>
        <taxon>Pentapetalae</taxon>
        <taxon>rosids</taxon>
        <taxon>fabids</taxon>
        <taxon>Fabales</taxon>
        <taxon>Fabaceae</taxon>
        <taxon>Papilionoideae</taxon>
        <taxon>50 kb inversion clade</taxon>
        <taxon>NPAAA clade</taxon>
        <taxon>Hologalegina</taxon>
        <taxon>IRL clade</taxon>
        <taxon>Trifolieae</taxon>
        <taxon>Trifolium</taxon>
    </lineage>
</organism>
<sequence length="83" mass="9463">MMSQSEDFSYDDYDSAEDSVYRPSPEVEIDSEETPNDIHIDVNNKGKSKVVAEGTQKNKKKRAIREDFGVHVKVSHMLKLMST</sequence>
<gene>
    <name evidence="2" type="ORF">L195_g010421</name>
</gene>
<name>A0A2K3PEV4_TRIPR</name>
<proteinExistence type="predicted"/>
<dbReference type="EMBL" id="ASHM01006319">
    <property type="protein sequence ID" value="PNY13755.1"/>
    <property type="molecule type" value="Genomic_DNA"/>
</dbReference>
<reference evidence="2 3" key="2">
    <citation type="journal article" date="2017" name="Front. Plant Sci.">
        <title>Gene Classification and Mining of Molecular Markers Useful in Red Clover (Trifolium pratense) Breeding.</title>
        <authorList>
            <person name="Istvanek J."/>
            <person name="Dluhosova J."/>
            <person name="Dluhos P."/>
            <person name="Patkova L."/>
            <person name="Nedelnik J."/>
            <person name="Repkova J."/>
        </authorList>
    </citation>
    <scope>NUCLEOTIDE SEQUENCE [LARGE SCALE GENOMIC DNA]</scope>
    <source>
        <strain evidence="3">cv. Tatra</strain>
        <tissue evidence="2">Young leaves</tissue>
    </source>
</reference>
<dbReference type="AlphaFoldDB" id="A0A2K3PEV4"/>
<evidence type="ECO:0000256" key="1">
    <source>
        <dbReference type="SAM" id="MobiDB-lite"/>
    </source>
</evidence>
<evidence type="ECO:0000313" key="3">
    <source>
        <dbReference type="Proteomes" id="UP000236291"/>
    </source>
</evidence>
<evidence type="ECO:0000313" key="2">
    <source>
        <dbReference type="EMBL" id="PNY13755.1"/>
    </source>
</evidence>
<comment type="caution">
    <text evidence="2">The sequence shown here is derived from an EMBL/GenBank/DDBJ whole genome shotgun (WGS) entry which is preliminary data.</text>
</comment>
<accession>A0A2K3PEV4</accession>
<feature type="compositionally biased region" description="Acidic residues" evidence="1">
    <location>
        <begin position="8"/>
        <end position="17"/>
    </location>
</feature>
<protein>
    <submittedName>
        <fullName evidence="2">Uncharacterized protein</fullName>
    </submittedName>
</protein>
<dbReference type="Proteomes" id="UP000236291">
    <property type="component" value="Unassembled WGS sequence"/>
</dbReference>